<evidence type="ECO:0000256" key="3">
    <source>
        <dbReference type="ARBA" id="ARBA00022553"/>
    </source>
</evidence>
<dbReference type="InterPro" id="IPR059233">
    <property type="entry name" value="MobB_NdrA/B/Cbk1"/>
</dbReference>
<dbReference type="AlphaFoldDB" id="A0A836CMY7"/>
<keyword evidence="5 10" id="KW-0547">Nucleotide-binding</keyword>
<dbReference type="InterPro" id="IPR000719">
    <property type="entry name" value="Prot_kinase_dom"/>
</dbReference>
<evidence type="ECO:0000259" key="14">
    <source>
        <dbReference type="PROSITE" id="PS51285"/>
    </source>
</evidence>
<evidence type="ECO:0000256" key="9">
    <source>
        <dbReference type="ARBA" id="ARBA00048679"/>
    </source>
</evidence>
<accession>A0A836CMY7</accession>
<dbReference type="PROSITE" id="PS50011">
    <property type="entry name" value="PROTEIN_KINASE_DOM"/>
    <property type="match status" value="1"/>
</dbReference>
<dbReference type="PROSITE" id="PS51285">
    <property type="entry name" value="AGC_KINASE_CTER"/>
    <property type="match status" value="1"/>
</dbReference>
<feature type="coiled-coil region" evidence="11">
    <location>
        <begin position="40"/>
        <end position="84"/>
    </location>
</feature>
<comment type="catalytic activity">
    <reaction evidence="9">
        <text>L-seryl-[protein] + ATP = O-phospho-L-seryl-[protein] + ADP + H(+)</text>
        <dbReference type="Rhea" id="RHEA:17989"/>
        <dbReference type="Rhea" id="RHEA-COMP:9863"/>
        <dbReference type="Rhea" id="RHEA-COMP:11604"/>
        <dbReference type="ChEBI" id="CHEBI:15378"/>
        <dbReference type="ChEBI" id="CHEBI:29999"/>
        <dbReference type="ChEBI" id="CHEBI:30616"/>
        <dbReference type="ChEBI" id="CHEBI:83421"/>
        <dbReference type="ChEBI" id="CHEBI:456216"/>
        <dbReference type="EC" id="2.7.11.1"/>
    </reaction>
</comment>
<comment type="caution">
    <text evidence="15">The sequence shown here is derived from an EMBL/GenBank/DDBJ whole genome shotgun (WGS) entry which is preliminary data.</text>
</comment>
<keyword evidence="7 10" id="KW-0067">ATP-binding</keyword>
<keyword evidence="16" id="KW-1185">Reference proteome</keyword>
<dbReference type="CDD" id="cd21742">
    <property type="entry name" value="MobB_NDR_LATS-like"/>
    <property type="match status" value="1"/>
</dbReference>
<feature type="domain" description="Protein kinase" evidence="13">
    <location>
        <begin position="98"/>
        <end position="400"/>
    </location>
</feature>
<organism evidence="15 16">
    <name type="scientific">Tribonema minus</name>
    <dbReference type="NCBI Taxonomy" id="303371"/>
    <lineage>
        <taxon>Eukaryota</taxon>
        <taxon>Sar</taxon>
        <taxon>Stramenopiles</taxon>
        <taxon>Ochrophyta</taxon>
        <taxon>PX clade</taxon>
        <taxon>Xanthophyceae</taxon>
        <taxon>Tribonematales</taxon>
        <taxon>Tribonemataceae</taxon>
        <taxon>Tribonema</taxon>
    </lineage>
</organism>
<sequence length="506" mass="57004">MSKKPAAAPASPPQPAAVSRPSDANRAKAERLKEMLANKYTKQKETTEEMSRRRQELEEQMKGMNLNEAQKKKYREELGKMEAQSRREGMRRLTTDDFTRLSIIGRGAFGEVRLVRKNDTGEVWALKSMTKEAMVHKNQVGHVQAERDVLASADNNWIVGLQFSFQDDINLYMAMEFLPGGDLMSLLMKEDTFPEAATKQYMAEMIQAVACVHALGYIHRDLKPDNILLDWQGHLKLTDLGLSKKVEIDASYFGATPEDLNVNAAAARLDTRPLPDRKATHVRGQTNLPRDRKLAYSTVGTPDYIAPEVLSQKGYGPECDWWSLGVIMYECLVGYTPFYADDPVMTCRKILRWQQFLDVPDHVSRALSPQCLEFMMSFVCNAESRLGRTSMDEIRNHPWFAGLDWTSASLRSAPAPYKPDGADSIAALLSSIRTLEPSDARMAAAVNQLTANFDDFEEEETSRWGGQKKVGRRDKDNDFVGYTYSRRSVGGRESISTLFEQKAEGA</sequence>
<dbReference type="Gene3D" id="1.10.510.10">
    <property type="entry name" value="Transferase(Phosphotransferase) domain 1"/>
    <property type="match status" value="1"/>
</dbReference>
<dbReference type="PANTHER" id="PTHR22988">
    <property type="entry name" value="MYOTONIC DYSTROPHY S/T KINASE-RELATED"/>
    <property type="match status" value="1"/>
</dbReference>
<dbReference type="PANTHER" id="PTHR22988:SF76">
    <property type="entry name" value="CHROMOSOME UNDETERMINED SCAFFOLD_135, WHOLE GENOME SHOTGUN SEQUENCE"/>
    <property type="match status" value="1"/>
</dbReference>
<evidence type="ECO:0000256" key="2">
    <source>
        <dbReference type="ARBA" id="ARBA00022527"/>
    </source>
</evidence>
<keyword evidence="3" id="KW-0597">Phosphoprotein</keyword>
<feature type="region of interest" description="Disordered" evidence="12">
    <location>
        <begin position="1"/>
        <end position="29"/>
    </location>
</feature>
<evidence type="ECO:0000256" key="6">
    <source>
        <dbReference type="ARBA" id="ARBA00022777"/>
    </source>
</evidence>
<evidence type="ECO:0000256" key="5">
    <source>
        <dbReference type="ARBA" id="ARBA00022741"/>
    </source>
</evidence>
<evidence type="ECO:0000256" key="7">
    <source>
        <dbReference type="ARBA" id="ARBA00022840"/>
    </source>
</evidence>
<dbReference type="FunFam" id="3.30.200.20:FF:000192">
    <property type="entry name" value="Serine/threonine-protein kinase cot-1"/>
    <property type="match status" value="1"/>
</dbReference>
<dbReference type="InterPro" id="IPR017441">
    <property type="entry name" value="Protein_kinase_ATP_BS"/>
</dbReference>
<dbReference type="SUPFAM" id="SSF56112">
    <property type="entry name" value="Protein kinase-like (PK-like)"/>
    <property type="match status" value="1"/>
</dbReference>
<protein>
    <recommendedName>
        <fullName evidence="1">non-specific serine/threonine protein kinase</fullName>
        <ecNumber evidence="1">2.7.11.1</ecNumber>
    </recommendedName>
</protein>
<dbReference type="Gene3D" id="3.30.200.20">
    <property type="entry name" value="Phosphorylase Kinase, domain 1"/>
    <property type="match status" value="1"/>
</dbReference>
<dbReference type="GO" id="GO:0007010">
    <property type="term" value="P:cytoskeleton organization"/>
    <property type="evidence" value="ECO:0007669"/>
    <property type="project" value="UniProtKB-ARBA"/>
</dbReference>
<keyword evidence="11" id="KW-0175">Coiled coil</keyword>
<name>A0A836CMY7_9STRA</name>
<dbReference type="EMBL" id="JAFCMP010000007">
    <property type="protein sequence ID" value="KAG5192342.1"/>
    <property type="molecule type" value="Genomic_DNA"/>
</dbReference>
<dbReference type="Pfam" id="PF00069">
    <property type="entry name" value="Pkinase"/>
    <property type="match status" value="2"/>
</dbReference>
<feature type="binding site" evidence="10">
    <location>
        <position position="127"/>
    </location>
    <ligand>
        <name>ATP</name>
        <dbReference type="ChEBI" id="CHEBI:30616"/>
    </ligand>
</feature>
<gene>
    <name evidence="15" type="ORF">JKP88DRAFT_173631</name>
</gene>
<evidence type="ECO:0000313" key="15">
    <source>
        <dbReference type="EMBL" id="KAG5192342.1"/>
    </source>
</evidence>
<keyword evidence="2" id="KW-0723">Serine/threonine-protein kinase</keyword>
<evidence type="ECO:0000313" key="16">
    <source>
        <dbReference type="Proteomes" id="UP000664859"/>
    </source>
</evidence>
<evidence type="ECO:0000256" key="1">
    <source>
        <dbReference type="ARBA" id="ARBA00012513"/>
    </source>
</evidence>
<feature type="domain" description="AGC-kinase C-terminal" evidence="14">
    <location>
        <begin position="401"/>
        <end position="494"/>
    </location>
</feature>
<dbReference type="PROSITE" id="PS00107">
    <property type="entry name" value="PROTEIN_KINASE_ATP"/>
    <property type="match status" value="1"/>
</dbReference>
<dbReference type="InterPro" id="IPR008271">
    <property type="entry name" value="Ser/Thr_kinase_AS"/>
</dbReference>
<evidence type="ECO:0000256" key="10">
    <source>
        <dbReference type="PROSITE-ProRule" id="PRU10141"/>
    </source>
</evidence>
<keyword evidence="6 15" id="KW-0418">Kinase</keyword>
<dbReference type="InterPro" id="IPR000961">
    <property type="entry name" value="AGC-kinase_C"/>
</dbReference>
<dbReference type="OrthoDB" id="3638488at2759"/>
<keyword evidence="4" id="KW-0808">Transferase</keyword>
<comment type="catalytic activity">
    <reaction evidence="8">
        <text>L-threonyl-[protein] + ATP = O-phospho-L-threonyl-[protein] + ADP + H(+)</text>
        <dbReference type="Rhea" id="RHEA:46608"/>
        <dbReference type="Rhea" id="RHEA-COMP:11060"/>
        <dbReference type="Rhea" id="RHEA-COMP:11605"/>
        <dbReference type="ChEBI" id="CHEBI:15378"/>
        <dbReference type="ChEBI" id="CHEBI:30013"/>
        <dbReference type="ChEBI" id="CHEBI:30616"/>
        <dbReference type="ChEBI" id="CHEBI:61977"/>
        <dbReference type="ChEBI" id="CHEBI:456216"/>
        <dbReference type="EC" id="2.7.11.1"/>
    </reaction>
</comment>
<evidence type="ECO:0000259" key="13">
    <source>
        <dbReference type="PROSITE" id="PS50011"/>
    </source>
</evidence>
<dbReference type="PROSITE" id="PS00108">
    <property type="entry name" value="PROTEIN_KINASE_ST"/>
    <property type="match status" value="1"/>
</dbReference>
<dbReference type="EC" id="2.7.11.1" evidence="1"/>
<dbReference type="Proteomes" id="UP000664859">
    <property type="component" value="Unassembled WGS sequence"/>
</dbReference>
<dbReference type="FunFam" id="1.10.510.10:FF:000024">
    <property type="entry name" value="Probable serine/threonine-protein kinase cot-1"/>
    <property type="match status" value="1"/>
</dbReference>
<reference evidence="15" key="1">
    <citation type="submission" date="2021-02" db="EMBL/GenBank/DDBJ databases">
        <title>First Annotated Genome of the Yellow-green Alga Tribonema minus.</title>
        <authorList>
            <person name="Mahan K.M."/>
        </authorList>
    </citation>
    <scope>NUCLEOTIDE SEQUENCE</scope>
    <source>
        <strain evidence="15">UTEX B ZZ1240</strain>
    </source>
</reference>
<dbReference type="SMART" id="SM00220">
    <property type="entry name" value="S_TKc"/>
    <property type="match status" value="1"/>
</dbReference>
<dbReference type="InterPro" id="IPR050839">
    <property type="entry name" value="Rho-assoc_Ser/Thr_Kinase"/>
</dbReference>
<dbReference type="GO" id="GO:0004674">
    <property type="term" value="F:protein serine/threonine kinase activity"/>
    <property type="evidence" value="ECO:0007669"/>
    <property type="project" value="UniProtKB-KW"/>
</dbReference>
<dbReference type="InterPro" id="IPR011009">
    <property type="entry name" value="Kinase-like_dom_sf"/>
</dbReference>
<dbReference type="GO" id="GO:0005524">
    <property type="term" value="F:ATP binding"/>
    <property type="evidence" value="ECO:0007669"/>
    <property type="project" value="UniProtKB-UniRule"/>
</dbReference>
<evidence type="ECO:0000256" key="4">
    <source>
        <dbReference type="ARBA" id="ARBA00022679"/>
    </source>
</evidence>
<evidence type="ECO:0000256" key="11">
    <source>
        <dbReference type="SAM" id="Coils"/>
    </source>
</evidence>
<proteinExistence type="predicted"/>
<evidence type="ECO:0000256" key="8">
    <source>
        <dbReference type="ARBA" id="ARBA00047899"/>
    </source>
</evidence>
<evidence type="ECO:0000256" key="12">
    <source>
        <dbReference type="SAM" id="MobiDB-lite"/>
    </source>
</evidence>